<organism evidence="2 3">
    <name type="scientific">Dromaius novaehollandiae</name>
    <name type="common">Emu</name>
    <dbReference type="NCBI Taxonomy" id="8790"/>
    <lineage>
        <taxon>Eukaryota</taxon>
        <taxon>Metazoa</taxon>
        <taxon>Chordata</taxon>
        <taxon>Craniata</taxon>
        <taxon>Vertebrata</taxon>
        <taxon>Euteleostomi</taxon>
        <taxon>Archelosauria</taxon>
        <taxon>Archosauria</taxon>
        <taxon>Dinosauria</taxon>
        <taxon>Saurischia</taxon>
        <taxon>Theropoda</taxon>
        <taxon>Coelurosauria</taxon>
        <taxon>Aves</taxon>
        <taxon>Palaeognathae</taxon>
        <taxon>Casuariiformes</taxon>
        <taxon>Dromaiidae</taxon>
        <taxon>Dromaius</taxon>
    </lineage>
</organism>
<dbReference type="PANTHER" id="PTHR37455:SF1">
    <property type="entry name" value="SIMILAR TO 1190005I06RIK PROTEIN"/>
    <property type="match status" value="1"/>
</dbReference>
<reference evidence="2" key="2">
    <citation type="submission" date="2025-09" db="UniProtKB">
        <authorList>
            <consortium name="Ensembl"/>
        </authorList>
    </citation>
    <scope>IDENTIFICATION</scope>
</reference>
<proteinExistence type="predicted"/>
<keyword evidence="3" id="KW-1185">Reference proteome</keyword>
<sequence length="112" mass="12028">MGLKLSCLKGLKTCVSGGSGERQAAAGGEKHLRVPAIIVTPPTPTGTMLAREPRGGQTAGPRHRWEDRGWMGKDGVRNGGNGWMADGWYKGMGGCTGTNRRMDGWMDRWIDG</sequence>
<dbReference type="Pfam" id="PF15366">
    <property type="entry name" value="DUF4597"/>
    <property type="match status" value="1"/>
</dbReference>
<dbReference type="InterPro" id="IPR027864">
    <property type="entry name" value="DUF4597"/>
</dbReference>
<name>A0A8C4P4L7_DRONO</name>
<evidence type="ECO:0000256" key="1">
    <source>
        <dbReference type="SAM" id="MobiDB-lite"/>
    </source>
</evidence>
<evidence type="ECO:0000313" key="3">
    <source>
        <dbReference type="Proteomes" id="UP000694423"/>
    </source>
</evidence>
<dbReference type="Proteomes" id="UP000694423">
    <property type="component" value="Unplaced"/>
</dbReference>
<dbReference type="AlphaFoldDB" id="A0A8C4P4L7"/>
<dbReference type="Ensembl" id="ENSDNVT00000007737.1">
    <property type="protein sequence ID" value="ENSDNVP00000006409.1"/>
    <property type="gene ID" value="ENSDNVG00000004600.1"/>
</dbReference>
<feature type="region of interest" description="Disordered" evidence="1">
    <location>
        <begin position="39"/>
        <end position="77"/>
    </location>
</feature>
<feature type="compositionally biased region" description="Basic and acidic residues" evidence="1">
    <location>
        <begin position="63"/>
        <end position="76"/>
    </location>
</feature>
<dbReference type="PANTHER" id="PTHR37455">
    <property type="entry name" value="GENE, 27021-RELATED"/>
    <property type="match status" value="1"/>
</dbReference>
<protein>
    <submittedName>
        <fullName evidence="2">Uncharacterized protein</fullName>
    </submittedName>
</protein>
<accession>A0A8C4P4L7</accession>
<evidence type="ECO:0000313" key="2">
    <source>
        <dbReference type="Ensembl" id="ENSDNVP00000006409.1"/>
    </source>
</evidence>
<reference evidence="2" key="1">
    <citation type="submission" date="2025-08" db="UniProtKB">
        <authorList>
            <consortium name="Ensembl"/>
        </authorList>
    </citation>
    <scope>IDENTIFICATION</scope>
</reference>